<comment type="caution">
    <text evidence="1">The sequence shown here is derived from an EMBL/GenBank/DDBJ whole genome shotgun (WGS) entry which is preliminary data.</text>
</comment>
<gene>
    <name evidence="1" type="ORF">S01H1_32890</name>
</gene>
<reference evidence="1" key="1">
    <citation type="journal article" date="2014" name="Front. Microbiol.">
        <title>High frequency of phylogenetically diverse reductive dehalogenase-homologous genes in deep subseafloor sedimentary metagenomes.</title>
        <authorList>
            <person name="Kawai M."/>
            <person name="Futagami T."/>
            <person name="Toyoda A."/>
            <person name="Takaki Y."/>
            <person name="Nishi S."/>
            <person name="Hori S."/>
            <person name="Arai W."/>
            <person name="Tsubouchi T."/>
            <person name="Morono Y."/>
            <person name="Uchiyama I."/>
            <person name="Ito T."/>
            <person name="Fujiyama A."/>
            <person name="Inagaki F."/>
            <person name="Takami H."/>
        </authorList>
    </citation>
    <scope>NUCLEOTIDE SEQUENCE</scope>
    <source>
        <strain evidence="1">Expedition CK06-06</strain>
    </source>
</reference>
<accession>X0ULT3</accession>
<sequence length="158" mass="16645">MLSLVRKKAKGEAVGVNGSYRRNLDELGYAIPMDGVHGYHKEPAERLAFHLLGNDSCVSKLSPALTINSVTKMPTFVYYGADAADPWVGEGYGDNLILQAGSPSYGDGAPLLGARSDAVLFDGTAHWQPAASSFADVGTDDFVVEALVRTPSTAGQAI</sequence>
<proteinExistence type="predicted"/>
<evidence type="ECO:0000313" key="1">
    <source>
        <dbReference type="EMBL" id="GAG06754.1"/>
    </source>
</evidence>
<protein>
    <submittedName>
        <fullName evidence="1">Uncharacterized protein</fullName>
    </submittedName>
</protein>
<dbReference type="EMBL" id="BARS01020394">
    <property type="protein sequence ID" value="GAG06754.1"/>
    <property type="molecule type" value="Genomic_DNA"/>
</dbReference>
<name>X0ULT3_9ZZZZ</name>
<feature type="non-terminal residue" evidence="1">
    <location>
        <position position="158"/>
    </location>
</feature>
<dbReference type="AlphaFoldDB" id="X0ULT3"/>
<organism evidence="1">
    <name type="scientific">marine sediment metagenome</name>
    <dbReference type="NCBI Taxonomy" id="412755"/>
    <lineage>
        <taxon>unclassified sequences</taxon>
        <taxon>metagenomes</taxon>
        <taxon>ecological metagenomes</taxon>
    </lineage>
</organism>